<evidence type="ECO:0000256" key="3">
    <source>
        <dbReference type="ARBA" id="ARBA00022692"/>
    </source>
</evidence>
<feature type="transmembrane region" description="Helical" evidence="14">
    <location>
        <begin position="724"/>
        <end position="743"/>
    </location>
</feature>
<dbReference type="RefSeq" id="XP_047005420.1">
    <property type="nucleotide sequence ID" value="XM_047149464.2"/>
</dbReference>
<evidence type="ECO:0000256" key="7">
    <source>
        <dbReference type="ARBA" id="ARBA00023136"/>
    </source>
</evidence>
<dbReference type="InterPro" id="IPR028082">
    <property type="entry name" value="Peripla_BP_I"/>
</dbReference>
<keyword evidence="9" id="KW-0325">Glycoprotein</keyword>
<organism evidence="16 17">
    <name type="scientific">Ictalurus punctatus</name>
    <name type="common">Channel catfish</name>
    <name type="synonym">Silurus punctatus</name>
    <dbReference type="NCBI Taxonomy" id="7998"/>
    <lineage>
        <taxon>Eukaryota</taxon>
        <taxon>Metazoa</taxon>
        <taxon>Chordata</taxon>
        <taxon>Craniata</taxon>
        <taxon>Vertebrata</taxon>
        <taxon>Euteleostomi</taxon>
        <taxon>Actinopterygii</taxon>
        <taxon>Neopterygii</taxon>
        <taxon>Teleostei</taxon>
        <taxon>Ostariophysi</taxon>
        <taxon>Siluriformes</taxon>
        <taxon>Ictaluridae</taxon>
        <taxon>Ictalurus</taxon>
    </lineage>
</organism>
<keyword evidence="8 17" id="KW-0675">Receptor</keyword>
<evidence type="ECO:0000256" key="12">
    <source>
        <dbReference type="ARBA" id="ARBA00040705"/>
    </source>
</evidence>
<evidence type="ECO:0000256" key="13">
    <source>
        <dbReference type="SAM" id="MobiDB-lite"/>
    </source>
</evidence>
<evidence type="ECO:0000256" key="8">
    <source>
        <dbReference type="ARBA" id="ARBA00023170"/>
    </source>
</evidence>
<evidence type="ECO:0000256" key="2">
    <source>
        <dbReference type="ARBA" id="ARBA00022475"/>
    </source>
</evidence>
<dbReference type="InterPro" id="IPR000068">
    <property type="entry name" value="GPCR_3_Ca_sens_rcpt-rel"/>
</dbReference>
<dbReference type="GO" id="GO:0050917">
    <property type="term" value="P:sensory perception of umami taste"/>
    <property type="evidence" value="ECO:0007669"/>
    <property type="project" value="TreeGrafter"/>
</dbReference>
<dbReference type="Pfam" id="PF01094">
    <property type="entry name" value="ANF_receptor"/>
    <property type="match status" value="1"/>
</dbReference>
<keyword evidence="16" id="KW-1185">Reference proteome</keyword>
<evidence type="ECO:0000313" key="17">
    <source>
        <dbReference type="RefSeq" id="XP_047005420.1"/>
    </source>
</evidence>
<feature type="compositionally biased region" description="Basic and acidic residues" evidence="13">
    <location>
        <begin position="889"/>
        <end position="926"/>
    </location>
</feature>
<protein>
    <recommendedName>
        <fullName evidence="12">Taste receptor type 1 member 3</fullName>
    </recommendedName>
</protein>
<reference evidence="17" key="2">
    <citation type="submission" date="2025-08" db="UniProtKB">
        <authorList>
            <consortium name="RefSeq"/>
        </authorList>
    </citation>
    <scope>IDENTIFICATION</scope>
    <source>
        <tissue evidence="17">Blood</tissue>
    </source>
</reference>
<evidence type="ECO:0000256" key="5">
    <source>
        <dbReference type="ARBA" id="ARBA00022989"/>
    </source>
</evidence>
<feature type="transmembrane region" description="Helical" evidence="14">
    <location>
        <begin position="613"/>
        <end position="634"/>
    </location>
</feature>
<dbReference type="SUPFAM" id="SSF53822">
    <property type="entry name" value="Periplasmic binding protein-like I"/>
    <property type="match status" value="1"/>
</dbReference>
<dbReference type="FunFam" id="3.40.50.2300:FF:000016">
    <property type="entry name" value="Taste 1 receptor member 2"/>
    <property type="match status" value="1"/>
</dbReference>
<keyword evidence="10" id="KW-0807">Transducer</keyword>
<accession>A0A979EJ52</accession>
<dbReference type="OrthoDB" id="5984008at2759"/>
<comment type="subcellular location">
    <subcellularLocation>
        <location evidence="1">Cell membrane</location>
        <topology evidence="1">Multi-pass membrane protein</topology>
    </subcellularLocation>
</comment>
<keyword evidence="3 14" id="KW-0812">Transmembrane</keyword>
<name>A0A979EJ52_ICTPU</name>
<dbReference type="PANTHER" id="PTHR24061:SF435">
    <property type="entry name" value="TASTE RECEPTOR TYPE 1 MEMBER 3"/>
    <property type="match status" value="1"/>
</dbReference>
<keyword evidence="2" id="KW-1003">Cell membrane</keyword>
<evidence type="ECO:0000256" key="10">
    <source>
        <dbReference type="ARBA" id="ARBA00023224"/>
    </source>
</evidence>
<evidence type="ECO:0000259" key="15">
    <source>
        <dbReference type="PROSITE" id="PS50259"/>
    </source>
</evidence>
<dbReference type="PANTHER" id="PTHR24061">
    <property type="entry name" value="CALCIUM-SENSING RECEPTOR-RELATED"/>
    <property type="match status" value="1"/>
</dbReference>
<gene>
    <name evidence="17" type="primary">LOC108255281</name>
</gene>
<keyword evidence="7 14" id="KW-0472">Membrane</keyword>
<feature type="transmembrane region" description="Helical" evidence="14">
    <location>
        <begin position="808"/>
        <end position="829"/>
    </location>
</feature>
<dbReference type="GO" id="GO:0050916">
    <property type="term" value="P:sensory perception of sweet taste"/>
    <property type="evidence" value="ECO:0007669"/>
    <property type="project" value="TreeGrafter"/>
</dbReference>
<comment type="similarity">
    <text evidence="11">Belongs to the G-protein coupled receptor 3 family. TAS1R subfamily.</text>
</comment>
<feature type="domain" description="G-protein coupled receptors family 3 profile" evidence="15">
    <location>
        <begin position="611"/>
        <end position="868"/>
    </location>
</feature>
<dbReference type="InterPro" id="IPR038550">
    <property type="entry name" value="GPCR_3_9-Cys_sf"/>
</dbReference>
<feature type="transmembrane region" description="Helical" evidence="14">
    <location>
        <begin position="680"/>
        <end position="703"/>
    </location>
</feature>
<dbReference type="FunFam" id="2.10.50.30:FF:000004">
    <property type="entry name" value="Taste receptor type 1 member 3-like protein"/>
    <property type="match status" value="1"/>
</dbReference>
<dbReference type="Proteomes" id="UP000221080">
    <property type="component" value="Chromosome 21"/>
</dbReference>
<evidence type="ECO:0000313" key="16">
    <source>
        <dbReference type="Proteomes" id="UP000221080"/>
    </source>
</evidence>
<feature type="transmembrane region" description="Helical" evidence="14">
    <location>
        <begin position="771"/>
        <end position="796"/>
    </location>
</feature>
<dbReference type="AlphaFoldDB" id="A0A979EJ52"/>
<keyword evidence="6" id="KW-0297">G-protein coupled receptor</keyword>
<reference evidence="16" key="1">
    <citation type="journal article" date="2016" name="Nat. Commun.">
        <title>The channel catfish genome sequence provides insights into the evolution of scale formation in teleosts.</title>
        <authorList>
            <person name="Liu Z."/>
            <person name="Liu S."/>
            <person name="Yao J."/>
            <person name="Bao L."/>
            <person name="Zhang J."/>
            <person name="Li Y."/>
            <person name="Jiang C."/>
            <person name="Sun L."/>
            <person name="Wang R."/>
            <person name="Zhang Y."/>
            <person name="Zhou T."/>
            <person name="Zeng Q."/>
            <person name="Fu Q."/>
            <person name="Gao S."/>
            <person name="Li N."/>
            <person name="Koren S."/>
            <person name="Jiang Y."/>
            <person name="Zimin A."/>
            <person name="Xu P."/>
            <person name="Phillippy A.M."/>
            <person name="Geng X."/>
            <person name="Song L."/>
            <person name="Sun F."/>
            <person name="Li C."/>
            <person name="Wang X."/>
            <person name="Chen A."/>
            <person name="Jin Y."/>
            <person name="Yuan Z."/>
            <person name="Yang Y."/>
            <person name="Tan S."/>
            <person name="Peatman E."/>
            <person name="Lu J."/>
            <person name="Qin Z."/>
            <person name="Dunham R."/>
            <person name="Li Z."/>
            <person name="Sonstegard T."/>
            <person name="Feng J."/>
            <person name="Danzmann R.G."/>
            <person name="Schroeder S."/>
            <person name="Scheffler B."/>
            <person name="Duke M.V."/>
            <person name="Ballard L."/>
            <person name="Kucuktas H."/>
            <person name="Kaltenboeck L."/>
            <person name="Liu H."/>
            <person name="Armbruster J."/>
            <person name="Xie Y."/>
            <person name="Kirby M.L."/>
            <person name="Tian Y."/>
            <person name="Flanagan M.E."/>
            <person name="Mu W."/>
            <person name="Waldbieser G.C."/>
        </authorList>
    </citation>
    <scope>NUCLEOTIDE SEQUENCE [LARGE SCALE GENOMIC DNA]</scope>
    <source>
        <strain evidence="16">SDA103</strain>
    </source>
</reference>
<dbReference type="Gene3D" id="3.40.50.2300">
    <property type="match status" value="2"/>
</dbReference>
<dbReference type="GeneID" id="108255281"/>
<dbReference type="InterPro" id="IPR011500">
    <property type="entry name" value="GPCR_3_9-Cys_dom"/>
</dbReference>
<feature type="transmembrane region" description="Helical" evidence="14">
    <location>
        <begin position="646"/>
        <end position="668"/>
    </location>
</feature>
<dbReference type="PROSITE" id="PS50259">
    <property type="entry name" value="G_PROTEIN_RECEP_F3_4"/>
    <property type="match status" value="1"/>
</dbReference>
<evidence type="ECO:0000256" key="14">
    <source>
        <dbReference type="SAM" id="Phobius"/>
    </source>
</evidence>
<keyword evidence="5 14" id="KW-1133">Transmembrane helix</keyword>
<keyword evidence="4" id="KW-0732">Signal</keyword>
<dbReference type="Gene3D" id="2.10.50.30">
    <property type="entry name" value="GPCR, family 3, nine cysteines domain"/>
    <property type="match status" value="1"/>
</dbReference>
<evidence type="ECO:0000256" key="9">
    <source>
        <dbReference type="ARBA" id="ARBA00023180"/>
    </source>
</evidence>
<feature type="region of interest" description="Disordered" evidence="13">
    <location>
        <begin position="879"/>
        <end position="926"/>
    </location>
</feature>
<dbReference type="GO" id="GO:0005886">
    <property type="term" value="C:plasma membrane"/>
    <property type="evidence" value="ECO:0007669"/>
    <property type="project" value="UniProtKB-SubCell"/>
</dbReference>
<proteinExistence type="inferred from homology"/>
<dbReference type="GO" id="GO:0004930">
    <property type="term" value="F:G protein-coupled receptor activity"/>
    <property type="evidence" value="ECO:0007669"/>
    <property type="project" value="UniProtKB-KW"/>
</dbReference>
<dbReference type="InterPro" id="IPR000337">
    <property type="entry name" value="GPCR_3"/>
</dbReference>
<evidence type="ECO:0000256" key="6">
    <source>
        <dbReference type="ARBA" id="ARBA00023040"/>
    </source>
</evidence>
<dbReference type="Pfam" id="PF07562">
    <property type="entry name" value="NCD3G"/>
    <property type="match status" value="1"/>
</dbReference>
<dbReference type="Pfam" id="PF00003">
    <property type="entry name" value="7tm_3"/>
    <property type="match status" value="1"/>
</dbReference>
<evidence type="ECO:0000256" key="1">
    <source>
        <dbReference type="ARBA" id="ARBA00004651"/>
    </source>
</evidence>
<sequence>MVSIYGRSLQCQCTELTLTSRDVYAFCGFSVPLPAATDKKVAGQAKLLILCCMLSSAHGTNPLWFQNISTNLFKSPGDILLGGLFPINQLTSNLTERVEPDDIQCESVDQYGLALALVMKYTIDEINATPDLLPNMTLGFENYDDCGQSGIIMKPTLRFFTTAVSDDVDVMCNYTEYMTRVHAVIGPYSSEMAGVISQLVSFFLMPQISYGASSDGFSDKLTYPSFMRTVPSDRWQAMAIVELLQVFGWNWVAVIGSDETYGKQGQQQVSQNAANGGICVAYEGLIPVYEDPVPIISEILDGIVEAKVGVVVVFASSQASTAFFKEVIRRNMTGVWIASTAWAVHSSIVTLPGIQTIGTVLGFTATTQPVSLLGPYVQELFTKMAQERLQMQITQPDPDVSPLENPCPGCWNLSPANVSIVETELVRRTAFSVYTAVYSVAQALHNMLNCSAAGCTRDPKTENIYPWQLLPWVQKVSMTLNGTQINFDTAGNPNIGYDLLAWVFQNNSVTFQNIGTFVQNLTIDNNLIKWHTKNNMVPTSTCSSDCLSGQVRIVKGFYSCCFDCSDCLDGTYQNRTDDIQCTKCPPRQWSTFRSTSCVFPTYEYLAWSSFESVALILAGLLLLSCQAAMGILFFQHRGTPLLKALGGPLCGLGLLSLMGSCISLVLYLGQPNDVICRIQILLYIMFPTVALSTLLALSMQIVYVCEFPEKAPGNMENLQGLGSWSMVLACCGVQSGLVGWFIIEGPSLTMWVDSLEVTFVKRFLPCPVEPILNFGLMLGFNGLLALICFMCTFMAPKPVRQYNFARDITIASLIYCVIWVIFIPIYAGLGDKEKTIAQVVFNLISNTALTVSYYLPKCHLLIKEPDLNKNEYFASILEGIPPIPPEEPPQDKNKPDNKNDDKEVDKKEDKEETKEDSKEENKEDNS</sequence>
<evidence type="ECO:0000256" key="4">
    <source>
        <dbReference type="ARBA" id="ARBA00022729"/>
    </source>
</evidence>
<dbReference type="PRINTS" id="PR00248">
    <property type="entry name" value="GPCRMGR"/>
</dbReference>
<dbReference type="InterPro" id="IPR001828">
    <property type="entry name" value="ANF_lig-bd_rcpt"/>
</dbReference>
<evidence type="ECO:0000256" key="11">
    <source>
        <dbReference type="ARBA" id="ARBA00038492"/>
    </source>
</evidence>
<dbReference type="InterPro" id="IPR017978">
    <property type="entry name" value="GPCR_3_C"/>
</dbReference>